<name>W2R9B7_PHYN3</name>
<organism evidence="1 2">
    <name type="scientific">Phytophthora nicotianae (strain INRA-310)</name>
    <name type="common">Phytophthora parasitica</name>
    <dbReference type="NCBI Taxonomy" id="761204"/>
    <lineage>
        <taxon>Eukaryota</taxon>
        <taxon>Sar</taxon>
        <taxon>Stramenopiles</taxon>
        <taxon>Oomycota</taxon>
        <taxon>Peronosporomycetes</taxon>
        <taxon>Peronosporales</taxon>
        <taxon>Peronosporaceae</taxon>
        <taxon>Phytophthora</taxon>
    </lineage>
</organism>
<protein>
    <recommendedName>
        <fullName evidence="3">FLYWCH-type domain-containing protein</fullName>
    </recommendedName>
</protein>
<reference evidence="1 2" key="2">
    <citation type="submission" date="2013-11" db="EMBL/GenBank/DDBJ databases">
        <title>The Genome Sequence of Phytophthora parasitica INRA-310.</title>
        <authorList>
            <consortium name="The Broad Institute Genomics Platform"/>
            <person name="Russ C."/>
            <person name="Tyler B."/>
            <person name="Panabieres F."/>
            <person name="Shan W."/>
            <person name="Tripathy S."/>
            <person name="Grunwald N."/>
            <person name="Machado M."/>
            <person name="Johnson C.S."/>
            <person name="Arredondo F."/>
            <person name="Hong C."/>
            <person name="Coffey M."/>
            <person name="Young S.K."/>
            <person name="Zeng Q."/>
            <person name="Gargeya S."/>
            <person name="Fitzgerald M."/>
            <person name="Abouelleil A."/>
            <person name="Alvarado L."/>
            <person name="Chapman S.B."/>
            <person name="Gainer-Dewar J."/>
            <person name="Goldberg J."/>
            <person name="Griggs A."/>
            <person name="Gujja S."/>
            <person name="Hansen M."/>
            <person name="Howarth C."/>
            <person name="Imamovic A."/>
            <person name="Ireland A."/>
            <person name="Larimer J."/>
            <person name="McCowan C."/>
            <person name="Murphy C."/>
            <person name="Pearson M."/>
            <person name="Poon T.W."/>
            <person name="Priest M."/>
            <person name="Roberts A."/>
            <person name="Saif S."/>
            <person name="Shea T."/>
            <person name="Sykes S."/>
            <person name="Wortman J."/>
            <person name="Nusbaum C."/>
            <person name="Birren B."/>
        </authorList>
    </citation>
    <scope>NUCLEOTIDE SEQUENCE [LARGE SCALE GENOMIC DNA]</scope>
    <source>
        <strain evidence="1 2">INRA-310</strain>
    </source>
</reference>
<reference evidence="2" key="1">
    <citation type="submission" date="2011-12" db="EMBL/GenBank/DDBJ databases">
        <authorList>
            <consortium name="The Broad Institute Genome Sequencing Platform"/>
            <person name="Russ C."/>
            <person name="Tyler B."/>
            <person name="Panabieres F."/>
            <person name="Shan W."/>
            <person name="Tripathy S."/>
            <person name="Grunwald N."/>
            <person name="Machado M."/>
            <person name="Young S.K."/>
            <person name="Zeng Q."/>
            <person name="Gargeya S."/>
            <person name="Fitzgerald M."/>
            <person name="Haas B."/>
            <person name="Abouelleil A."/>
            <person name="Alvarado L."/>
            <person name="Arachchi H.M."/>
            <person name="Berlin A."/>
            <person name="Chapman S.B."/>
            <person name="Gearin G."/>
            <person name="Goldberg J."/>
            <person name="Griggs A."/>
            <person name="Gujja S."/>
            <person name="Hansen M."/>
            <person name="Heiman D."/>
            <person name="Howarth C."/>
            <person name="Larimer J."/>
            <person name="Lui A."/>
            <person name="MacDonald P.J.P."/>
            <person name="McCowen C."/>
            <person name="Montmayeur A."/>
            <person name="Murphy C."/>
            <person name="Neiman D."/>
            <person name="Pearson M."/>
            <person name="Priest M."/>
            <person name="Roberts A."/>
            <person name="Saif S."/>
            <person name="Shea T."/>
            <person name="Sisk P."/>
            <person name="Stolte C."/>
            <person name="Sykes S."/>
            <person name="Wortman J."/>
            <person name="Nusbaum C."/>
            <person name="Birren B."/>
        </authorList>
    </citation>
    <scope>NUCLEOTIDE SEQUENCE [LARGE SCALE GENOMIC DNA]</scope>
    <source>
        <strain evidence="2">INRA-310</strain>
    </source>
</reference>
<gene>
    <name evidence="1" type="ORF">PPTG_02071</name>
</gene>
<evidence type="ECO:0008006" key="3">
    <source>
        <dbReference type="Google" id="ProtNLM"/>
    </source>
</evidence>
<evidence type="ECO:0000313" key="2">
    <source>
        <dbReference type="Proteomes" id="UP000018817"/>
    </source>
</evidence>
<dbReference type="RefSeq" id="XP_008891320.1">
    <property type="nucleotide sequence ID" value="XM_008893072.1"/>
</dbReference>
<dbReference type="GeneID" id="20172327"/>
<dbReference type="OMA" id="VSNMATP"/>
<dbReference type="OrthoDB" id="116650at2759"/>
<dbReference type="Proteomes" id="UP000018817">
    <property type="component" value="Unassembled WGS sequence"/>
</dbReference>
<evidence type="ECO:0000313" key="1">
    <source>
        <dbReference type="EMBL" id="ETN22013.1"/>
    </source>
</evidence>
<accession>W2R9B7</accession>
<proteinExistence type="predicted"/>
<dbReference type="AlphaFoldDB" id="W2R9B7"/>
<sequence length="357" mass="40822">MDHRGYSFCIKRSCPETSTVYYVCKRFRKGCKAKITVRSGAVVADGALHTCDVAVPHVIDVRSEMRLELQRRSVSNMATPPPVVWQEVYDGIKRLHAADDATLTIIPCAPAVSIVKQTRKECTGGDVYEAILSPSLLVQGKSQDMNWRVLNELIILSNRQLEPENVTCDFEVALINAVLDQFPRANLVGCLFHWKQVLRRKMVDLRIPDSQIKSALGPGKLDSLAVIPVDQIAKKSVRYIRSIVDETRAKTKWNAFWKYFLKTWMERYDATTWNVQEMMRVGVDVINRTNNPLEKYNRDFASRMSTHPGLLAFIEGTKREAARYIRRIEDIKHLRQTASQHAPPAKLEIPEDYESFE</sequence>
<dbReference type="EMBL" id="KI669562">
    <property type="protein sequence ID" value="ETN22013.1"/>
    <property type="molecule type" value="Genomic_DNA"/>
</dbReference>
<dbReference type="VEuPathDB" id="FungiDB:PPTG_02071"/>